<dbReference type="RefSeq" id="XP_022092059.1">
    <property type="nucleotide sequence ID" value="XM_022236367.1"/>
</dbReference>
<gene>
    <name evidence="4 5 6 7 8 9 10 11" type="primary">LOC110980060</name>
</gene>
<dbReference type="AlphaFoldDB" id="A0A8B7YKJ5"/>
<feature type="compositionally biased region" description="Low complexity" evidence="2">
    <location>
        <begin position="889"/>
        <end position="901"/>
    </location>
</feature>
<evidence type="ECO:0000313" key="9">
    <source>
        <dbReference type="RefSeq" id="XP_022092058.1"/>
    </source>
</evidence>
<feature type="repeat" description="ANK" evidence="1">
    <location>
        <begin position="166"/>
        <end position="198"/>
    </location>
</feature>
<evidence type="ECO:0000313" key="6">
    <source>
        <dbReference type="RefSeq" id="XP_022092055.1"/>
    </source>
</evidence>
<feature type="region of interest" description="Disordered" evidence="2">
    <location>
        <begin position="399"/>
        <end position="481"/>
    </location>
</feature>
<dbReference type="RefSeq" id="XP_022092056.1">
    <property type="nucleotide sequence ID" value="XM_022236364.1"/>
</dbReference>
<evidence type="ECO:0000256" key="1">
    <source>
        <dbReference type="PROSITE-ProRule" id="PRU00023"/>
    </source>
</evidence>
<dbReference type="PANTHER" id="PTHR24149:SF14">
    <property type="entry name" value="ANKYRIN REPEAT DOMAIN 12"/>
    <property type="match status" value="1"/>
</dbReference>
<dbReference type="Pfam" id="PF12796">
    <property type="entry name" value="Ank_2"/>
    <property type="match status" value="1"/>
</dbReference>
<dbReference type="PROSITE" id="PS50297">
    <property type="entry name" value="ANK_REP_REGION"/>
    <property type="match status" value="3"/>
</dbReference>
<dbReference type="Gene3D" id="1.25.40.20">
    <property type="entry name" value="Ankyrin repeat-containing domain"/>
    <property type="match status" value="2"/>
</dbReference>
<feature type="compositionally biased region" description="Low complexity" evidence="2">
    <location>
        <begin position="679"/>
        <end position="690"/>
    </location>
</feature>
<keyword evidence="3" id="KW-1185">Reference proteome</keyword>
<feature type="region of interest" description="Disordered" evidence="2">
    <location>
        <begin position="332"/>
        <end position="357"/>
    </location>
</feature>
<dbReference type="RefSeq" id="XP_022092061.1">
    <property type="nucleotide sequence ID" value="XM_022236369.1"/>
</dbReference>
<evidence type="ECO:0000313" key="10">
    <source>
        <dbReference type="RefSeq" id="XP_022092059.1"/>
    </source>
</evidence>
<dbReference type="RefSeq" id="XP_022092057.1">
    <property type="nucleotide sequence ID" value="XM_022236365.1"/>
</dbReference>
<dbReference type="RefSeq" id="XP_022092053.1">
    <property type="nucleotide sequence ID" value="XM_022236361.1"/>
</dbReference>
<evidence type="ECO:0000313" key="5">
    <source>
        <dbReference type="RefSeq" id="XP_022092054.1"/>
    </source>
</evidence>
<proteinExistence type="predicted"/>
<feature type="region of interest" description="Disordered" evidence="2">
    <location>
        <begin position="567"/>
        <end position="1019"/>
    </location>
</feature>
<evidence type="ECO:0000313" key="4">
    <source>
        <dbReference type="RefSeq" id="XP_022092053.1"/>
    </source>
</evidence>
<feature type="compositionally biased region" description="Basic residues" evidence="2">
    <location>
        <begin position="985"/>
        <end position="995"/>
    </location>
</feature>
<feature type="compositionally biased region" description="Polar residues" evidence="2">
    <location>
        <begin position="579"/>
        <end position="611"/>
    </location>
</feature>
<dbReference type="InterPro" id="IPR053210">
    <property type="entry name" value="ANKRD12"/>
</dbReference>
<accession>A0A8B7YKJ5</accession>
<feature type="compositionally biased region" description="Low complexity" evidence="2">
    <location>
        <begin position="966"/>
        <end position="982"/>
    </location>
</feature>
<feature type="compositionally biased region" description="Low complexity" evidence="2">
    <location>
        <begin position="853"/>
        <end position="864"/>
    </location>
</feature>
<feature type="compositionally biased region" description="Basic residues" evidence="2">
    <location>
        <begin position="697"/>
        <end position="717"/>
    </location>
</feature>
<feature type="compositionally biased region" description="Low complexity" evidence="2">
    <location>
        <begin position="935"/>
        <end position="946"/>
    </location>
</feature>
<evidence type="ECO:0000313" key="8">
    <source>
        <dbReference type="RefSeq" id="XP_022092057.1"/>
    </source>
</evidence>
<feature type="compositionally biased region" description="Low complexity" evidence="2">
    <location>
        <begin position="736"/>
        <end position="748"/>
    </location>
</feature>
<feature type="compositionally biased region" description="Low complexity" evidence="2">
    <location>
        <begin position="339"/>
        <end position="357"/>
    </location>
</feature>
<feature type="compositionally biased region" description="Basic and acidic residues" evidence="2">
    <location>
        <begin position="749"/>
        <end position="770"/>
    </location>
</feature>
<evidence type="ECO:0000313" key="11">
    <source>
        <dbReference type="RefSeq" id="XP_022092061.1"/>
    </source>
</evidence>
<evidence type="ECO:0000313" key="3">
    <source>
        <dbReference type="Proteomes" id="UP000694845"/>
    </source>
</evidence>
<keyword evidence="1" id="KW-0040">ANK repeat</keyword>
<organism evidence="3 7">
    <name type="scientific">Acanthaster planci</name>
    <name type="common">Crown-of-thorns starfish</name>
    <dbReference type="NCBI Taxonomy" id="133434"/>
    <lineage>
        <taxon>Eukaryota</taxon>
        <taxon>Metazoa</taxon>
        <taxon>Echinodermata</taxon>
        <taxon>Eleutherozoa</taxon>
        <taxon>Asterozoa</taxon>
        <taxon>Asteroidea</taxon>
        <taxon>Valvatacea</taxon>
        <taxon>Valvatida</taxon>
        <taxon>Acanthasteridae</taxon>
        <taxon>Acanthaster</taxon>
    </lineage>
</organism>
<dbReference type="KEGG" id="aplc:110980060"/>
<dbReference type="RefSeq" id="XP_022092055.1">
    <property type="nucleotide sequence ID" value="XM_022236363.1"/>
</dbReference>
<feature type="compositionally biased region" description="Basic and acidic residues" evidence="2">
    <location>
        <begin position="277"/>
        <end position="298"/>
    </location>
</feature>
<dbReference type="SUPFAM" id="SSF48403">
    <property type="entry name" value="Ankyrin repeat"/>
    <property type="match status" value="1"/>
</dbReference>
<evidence type="ECO:0000256" key="2">
    <source>
        <dbReference type="SAM" id="MobiDB-lite"/>
    </source>
</evidence>
<feature type="compositionally biased region" description="Low complexity" evidence="2">
    <location>
        <begin position="443"/>
        <end position="457"/>
    </location>
</feature>
<dbReference type="PROSITE" id="PS50088">
    <property type="entry name" value="ANK_REPEAT"/>
    <property type="match status" value="3"/>
</dbReference>
<dbReference type="SMART" id="SM00248">
    <property type="entry name" value="ANK"/>
    <property type="match status" value="3"/>
</dbReference>
<name>A0A8B7YKJ5_ACAPL</name>
<feature type="repeat" description="ANK" evidence="1">
    <location>
        <begin position="133"/>
        <end position="165"/>
    </location>
</feature>
<feature type="compositionally biased region" description="Polar residues" evidence="2">
    <location>
        <begin position="902"/>
        <end position="911"/>
    </location>
</feature>
<feature type="compositionally biased region" description="Polar residues" evidence="2">
    <location>
        <begin position="458"/>
        <end position="481"/>
    </location>
</feature>
<dbReference type="Pfam" id="PF00023">
    <property type="entry name" value="Ank"/>
    <property type="match status" value="1"/>
</dbReference>
<feature type="compositionally biased region" description="Polar residues" evidence="2">
    <location>
        <begin position="996"/>
        <end position="1006"/>
    </location>
</feature>
<protein>
    <submittedName>
        <fullName evidence="4 5">Ankyrin repeat domain-containing protein 11-like</fullName>
    </submittedName>
</protein>
<feature type="compositionally biased region" description="Basic and acidic residues" evidence="2">
    <location>
        <begin position="726"/>
        <end position="735"/>
    </location>
</feature>
<evidence type="ECO:0000313" key="7">
    <source>
        <dbReference type="RefSeq" id="XP_022092056.1"/>
    </source>
</evidence>
<feature type="compositionally biased region" description="Polar residues" evidence="2">
    <location>
        <begin position="838"/>
        <end position="852"/>
    </location>
</feature>
<dbReference type="PANTHER" id="PTHR24149">
    <property type="entry name" value="ANKYRIN REPEAT DOMAIN-CONTAINING PROTEIN 12"/>
    <property type="match status" value="1"/>
</dbReference>
<dbReference type="RefSeq" id="XP_022092058.1">
    <property type="nucleotide sequence ID" value="XM_022236366.1"/>
</dbReference>
<sequence length="1251" mass="137875">MVQYSGMADKTSPHRKEKQGGVKSPMATKGDGGKTLKRKLFTGINGEGAEDKKPPKPTPKRKKPTSQPGSPTLLGTPGRSIPLSERQQLALLMQMTANEENNSPVINHPAPKPIMTPGAVGGVKNKANKRNERGEAPLHLACIRGDVQATKNLIKQGAEVNVQDFAGWTPLHEACNHGYYEIVKLLLKAGAFVNTQGLEDDTPLHDAAVNGHVKVVDLLLKHGANPLQVNKRGKAPIDLACNAEIRSLMKNEIIETSSDTSLAEARPPTSPESVDSVEDHDLRNGDARPDPYEFDHQDQSPNEQKITIHWASPDKSGKGTIMEITRTIPKLNDRATPNSMTSTTTSDSDLFDPLLNSKSLNNSAANITMVKQQQQQHLPQQQQQQQQPVRVVVTECRNSHQELKSPTEVCNNTSRSSPKESNTVPMCDMGVPRVAGAKEDSDSSLSDLNLLMSDDSNAGTETKGNSSKADSTTAESNPSSFIWNTSNGRTLPQSNFVSNAMVPTIDSSAQQHVNTGSISGSIFPENSSNKQDTSLVNLNLNSKASSSMNSLASFSTSSLSLLPGMSVQQAQTHKAPDTASESVDSQQHTQMVSSNVVGQDSPVQSSQSTHQSRSLPATSATLTSTNHETEQPVDRPVPGCAETQANNVSEWRTDTKPVMPVADSRLESESDSSVDRLLQPQAQQQQPQQQQHERRDRPKRHKERSHQKSHRRHHRHQSQSSQGSRSSKDERHFSEEASTSSKSPSPEVKSVENGRMELGENSPDGHKSDPQQKPSPFPVAREYYIVSQPSSADNAGEIKALLLRPRDPSTVSQTRPKEATTSPTSVSSTSASLPSETNQKPVEQDPTTSSGNTDSVAASSSTDTTNRKSPVLRDLERRRSPARGSPDVTSSVSTSNHTSQSGKGSPKTQEQPAVPEKAQPPKPTRTLRSNSGMVNSNTNHNNSETNSNEKEVVITTPMTRSRRMQAAESASSTSTPEPSLESSHPRKRKIARHRQQQQTNGECSSNMEDRRQTPPAPMERVNAMEMFLNIRQRIEARQRRMIANVQPKQPTGYSEYLMLRKTYLLASDPDTKINVAIPNMEAPPELHSDSVKQFIEQEKKRHDLRCRHCIEREKLMLAAEQDIIRVYARAARASANQSTPFSVCTVLKNQEVYNMPDPVPHEDNKGSIRQRYNGRQLLSWLQDVDDKYEKIKEDLLQRHQHEAASLYAIQKLEWELKLQELKLWDPKNPPQVPSCHVPMVEVDRDLDLLPA</sequence>
<reference evidence="4 5" key="1">
    <citation type="submission" date="2025-04" db="UniProtKB">
        <authorList>
            <consortium name="RefSeq"/>
        </authorList>
    </citation>
    <scope>IDENTIFICATION</scope>
</reference>
<dbReference type="GO" id="GO:0005654">
    <property type="term" value="C:nucleoplasm"/>
    <property type="evidence" value="ECO:0007669"/>
    <property type="project" value="TreeGrafter"/>
</dbReference>
<feature type="compositionally biased region" description="Low complexity" evidence="2">
    <location>
        <begin position="612"/>
        <end position="625"/>
    </location>
</feature>
<feature type="region of interest" description="Disordered" evidence="2">
    <location>
        <begin position="1"/>
        <end position="81"/>
    </location>
</feature>
<feature type="compositionally biased region" description="Low complexity" evidence="2">
    <location>
        <begin position="819"/>
        <end position="837"/>
    </location>
</feature>
<feature type="region of interest" description="Disordered" evidence="2">
    <location>
        <begin position="257"/>
        <end position="304"/>
    </location>
</feature>
<dbReference type="GeneID" id="110980060"/>
<dbReference type="RefSeq" id="XP_022092054.1">
    <property type="nucleotide sequence ID" value="XM_022236362.1"/>
</dbReference>
<feature type="compositionally biased region" description="Basic and acidic residues" evidence="2">
    <location>
        <begin position="11"/>
        <end position="20"/>
    </location>
</feature>
<dbReference type="InterPro" id="IPR036770">
    <property type="entry name" value="Ankyrin_rpt-contain_sf"/>
</dbReference>
<dbReference type="InterPro" id="IPR002110">
    <property type="entry name" value="Ankyrin_rpt"/>
</dbReference>
<dbReference type="Proteomes" id="UP000694845">
    <property type="component" value="Unplaced"/>
</dbReference>
<feature type="compositionally biased region" description="Polar residues" evidence="2">
    <location>
        <begin position="408"/>
        <end position="424"/>
    </location>
</feature>
<feature type="repeat" description="ANK" evidence="1">
    <location>
        <begin position="199"/>
        <end position="231"/>
    </location>
</feature>
<dbReference type="OMA" id="DANFRME"/>
<dbReference type="OrthoDB" id="5806726at2759"/>